<feature type="transmembrane region" description="Helical" evidence="7">
    <location>
        <begin position="426"/>
        <end position="446"/>
    </location>
</feature>
<dbReference type="Gene3D" id="1.20.1250.20">
    <property type="entry name" value="MFS general substrate transporter like domains"/>
    <property type="match status" value="2"/>
</dbReference>
<accession>A0ABV1UAU7</accession>
<evidence type="ECO:0000256" key="7">
    <source>
        <dbReference type="SAM" id="Phobius"/>
    </source>
</evidence>
<feature type="transmembrane region" description="Helical" evidence="7">
    <location>
        <begin position="316"/>
        <end position="339"/>
    </location>
</feature>
<feature type="transmembrane region" description="Helical" evidence="7">
    <location>
        <begin position="83"/>
        <end position="102"/>
    </location>
</feature>
<dbReference type="CDD" id="cd17321">
    <property type="entry name" value="MFS_MMR_MDR_like"/>
    <property type="match status" value="1"/>
</dbReference>
<evidence type="ECO:0000256" key="6">
    <source>
        <dbReference type="ARBA" id="ARBA00023251"/>
    </source>
</evidence>
<evidence type="ECO:0000256" key="4">
    <source>
        <dbReference type="ARBA" id="ARBA00022989"/>
    </source>
</evidence>
<evidence type="ECO:0000256" key="1">
    <source>
        <dbReference type="ARBA" id="ARBA00004651"/>
    </source>
</evidence>
<keyword evidence="4 7" id="KW-1133">Transmembrane helix</keyword>
<dbReference type="InterPro" id="IPR036259">
    <property type="entry name" value="MFS_trans_sf"/>
</dbReference>
<organism evidence="9 10">
    <name type="scientific">Streptomyces sp. 900105245</name>
    <dbReference type="NCBI Taxonomy" id="3154379"/>
    <lineage>
        <taxon>Bacteria</taxon>
        <taxon>Bacillati</taxon>
        <taxon>Actinomycetota</taxon>
        <taxon>Actinomycetes</taxon>
        <taxon>Kitasatosporales</taxon>
        <taxon>Streptomycetaceae</taxon>
        <taxon>Streptomyces</taxon>
    </lineage>
</organism>
<dbReference type="InterPro" id="IPR011701">
    <property type="entry name" value="MFS"/>
</dbReference>
<keyword evidence="10" id="KW-1185">Reference proteome</keyword>
<feature type="transmembrane region" description="Helical" evidence="7">
    <location>
        <begin position="204"/>
        <end position="222"/>
    </location>
</feature>
<keyword evidence="6" id="KW-0046">Antibiotic resistance</keyword>
<feature type="transmembrane region" description="Helical" evidence="7">
    <location>
        <begin position="53"/>
        <end position="71"/>
    </location>
</feature>
<feature type="transmembrane region" description="Helical" evidence="7">
    <location>
        <begin position="172"/>
        <end position="192"/>
    </location>
</feature>
<evidence type="ECO:0000313" key="10">
    <source>
        <dbReference type="Proteomes" id="UP001470023"/>
    </source>
</evidence>
<proteinExistence type="predicted"/>
<keyword evidence="5 7" id="KW-0472">Membrane</keyword>
<dbReference type="PANTHER" id="PTHR42718">
    <property type="entry name" value="MAJOR FACILITATOR SUPERFAMILY MULTIDRUG TRANSPORTER MFSC"/>
    <property type="match status" value="1"/>
</dbReference>
<comment type="subcellular location">
    <subcellularLocation>
        <location evidence="1">Cell membrane</location>
        <topology evidence="1">Multi-pass membrane protein</topology>
    </subcellularLocation>
</comment>
<gene>
    <name evidence="9" type="ORF">ABT272_21890</name>
</gene>
<evidence type="ECO:0000256" key="2">
    <source>
        <dbReference type="ARBA" id="ARBA00022448"/>
    </source>
</evidence>
<keyword evidence="3 7" id="KW-0812">Transmembrane</keyword>
<feature type="transmembrane region" description="Helical" evidence="7">
    <location>
        <begin position="108"/>
        <end position="131"/>
    </location>
</feature>
<feature type="transmembrane region" description="Helical" evidence="7">
    <location>
        <begin position="143"/>
        <end position="166"/>
    </location>
</feature>
<dbReference type="Pfam" id="PF07690">
    <property type="entry name" value="MFS_1"/>
    <property type="match status" value="1"/>
</dbReference>
<dbReference type="RefSeq" id="WP_352064164.1">
    <property type="nucleotide sequence ID" value="NZ_JBEPAZ010000018.1"/>
</dbReference>
<protein>
    <submittedName>
        <fullName evidence="9">MFS transporter</fullName>
    </submittedName>
</protein>
<feature type="transmembrane region" description="Helical" evidence="7">
    <location>
        <begin position="351"/>
        <end position="370"/>
    </location>
</feature>
<evidence type="ECO:0000259" key="8">
    <source>
        <dbReference type="PROSITE" id="PS50850"/>
    </source>
</evidence>
<dbReference type="SUPFAM" id="SSF103473">
    <property type="entry name" value="MFS general substrate transporter"/>
    <property type="match status" value="1"/>
</dbReference>
<feature type="transmembrane region" description="Helical" evidence="7">
    <location>
        <begin position="506"/>
        <end position="525"/>
    </location>
</feature>
<evidence type="ECO:0000313" key="9">
    <source>
        <dbReference type="EMBL" id="MER6430371.1"/>
    </source>
</evidence>
<sequence>MTSGTGDVESPARARLVLLTLAAGQFLMALDSSVMNVSIAAVAADVGTTVTGIQGAITAYTLVMAMFMIPGGKVGALIGRRRAFMTGCCIYGCGSLTTALAPNLPVLLVGWSLLEGIGAVLILPAVVALVAGNFPTERRAAAYGLVAAAGAAAIALGPLIGGFAATYLSWRWVFAGEVLVVIGILLPARRFADVSSGRRPHIDLVGSVLSALGLGTFVYGVLRSDEWGWFRPKSEAPSWLGVSLVIWLMLAGVLLIRLFVAWEAHLVAQRREPLIDPALLHNKQLTGGLTMFFFQYLVLMGVFFVVPLYLSVALGLSALATGLRLLPLSLTLVAAATLIPRLLPDVSPRRVVRLGIVAVFAGAVTLMAALDTGAGAEVVAVPLLFVGSGMGALASQLGSVTVSAVPDEQSAEVGGVQNAVTNLGSSIGTALAGSILLAVLTSSFLASVEQNPAIPARVKDEAAVRLQSGATFLSDAQLRSALDEAGTSERVARAALEANADARLDGLRATLAILAFSSALALYFTSRLPTSQPRSTRR</sequence>
<reference evidence="9 10" key="1">
    <citation type="submission" date="2024-06" db="EMBL/GenBank/DDBJ databases">
        <title>The Natural Products Discovery Center: Release of the First 8490 Sequenced Strains for Exploring Actinobacteria Biosynthetic Diversity.</title>
        <authorList>
            <person name="Kalkreuter E."/>
            <person name="Kautsar S.A."/>
            <person name="Yang D."/>
            <person name="Bader C.D."/>
            <person name="Teijaro C.N."/>
            <person name="Fluegel L."/>
            <person name="Davis C.M."/>
            <person name="Simpson J.R."/>
            <person name="Lauterbach L."/>
            <person name="Steele A.D."/>
            <person name="Gui C."/>
            <person name="Meng S."/>
            <person name="Li G."/>
            <person name="Viehrig K."/>
            <person name="Ye F."/>
            <person name="Su P."/>
            <person name="Kiefer A.F."/>
            <person name="Nichols A."/>
            <person name="Cepeda A.J."/>
            <person name="Yan W."/>
            <person name="Fan B."/>
            <person name="Jiang Y."/>
            <person name="Adhikari A."/>
            <person name="Zheng C.-J."/>
            <person name="Schuster L."/>
            <person name="Cowan T.M."/>
            <person name="Smanski M.J."/>
            <person name="Chevrette M.G."/>
            <person name="De Carvalho L.P.S."/>
            <person name="Shen B."/>
        </authorList>
    </citation>
    <scope>NUCLEOTIDE SEQUENCE [LARGE SCALE GENOMIC DNA]</scope>
    <source>
        <strain evidence="9 10">NPDC001166</strain>
    </source>
</reference>
<feature type="transmembrane region" description="Helical" evidence="7">
    <location>
        <begin position="382"/>
        <end position="405"/>
    </location>
</feature>
<evidence type="ECO:0000256" key="3">
    <source>
        <dbReference type="ARBA" id="ARBA00022692"/>
    </source>
</evidence>
<dbReference type="Proteomes" id="UP001470023">
    <property type="component" value="Unassembled WGS sequence"/>
</dbReference>
<dbReference type="PRINTS" id="PR01036">
    <property type="entry name" value="TCRTETB"/>
</dbReference>
<dbReference type="PROSITE" id="PS50850">
    <property type="entry name" value="MFS"/>
    <property type="match status" value="1"/>
</dbReference>
<feature type="transmembrane region" description="Helical" evidence="7">
    <location>
        <begin position="285"/>
        <end position="310"/>
    </location>
</feature>
<dbReference type="EMBL" id="JBEPAZ010000018">
    <property type="protein sequence ID" value="MER6430371.1"/>
    <property type="molecule type" value="Genomic_DNA"/>
</dbReference>
<name>A0ABV1UAU7_9ACTN</name>
<evidence type="ECO:0000256" key="5">
    <source>
        <dbReference type="ARBA" id="ARBA00023136"/>
    </source>
</evidence>
<feature type="transmembrane region" description="Helical" evidence="7">
    <location>
        <begin position="242"/>
        <end position="264"/>
    </location>
</feature>
<dbReference type="PANTHER" id="PTHR42718:SF9">
    <property type="entry name" value="MAJOR FACILITATOR SUPERFAMILY MULTIDRUG TRANSPORTER MFSC"/>
    <property type="match status" value="1"/>
</dbReference>
<dbReference type="InterPro" id="IPR020846">
    <property type="entry name" value="MFS_dom"/>
</dbReference>
<comment type="caution">
    <text evidence="9">The sequence shown here is derived from an EMBL/GenBank/DDBJ whole genome shotgun (WGS) entry which is preliminary data.</text>
</comment>
<feature type="domain" description="Major facilitator superfamily (MFS) profile" evidence="8">
    <location>
        <begin position="17"/>
        <end position="533"/>
    </location>
</feature>
<keyword evidence="2" id="KW-0813">Transport</keyword>